<gene>
    <name evidence="2" type="ORF">DZG00_13795</name>
</gene>
<feature type="compositionally biased region" description="Low complexity" evidence="1">
    <location>
        <begin position="53"/>
        <end position="71"/>
    </location>
</feature>
<organism evidence="2 3">
    <name type="scientific">Clavibacter lycopersici</name>
    <dbReference type="NCBI Taxonomy" id="2301718"/>
    <lineage>
        <taxon>Bacteria</taxon>
        <taxon>Bacillati</taxon>
        <taxon>Actinomycetota</taxon>
        <taxon>Actinomycetes</taxon>
        <taxon>Micrococcales</taxon>
        <taxon>Microbacteriaceae</taxon>
        <taxon>Clavibacter</taxon>
    </lineage>
</organism>
<dbReference type="EMBL" id="QWGT01000277">
    <property type="protein sequence ID" value="RIJ46923.1"/>
    <property type="molecule type" value="Genomic_DNA"/>
</dbReference>
<evidence type="ECO:0000256" key="1">
    <source>
        <dbReference type="SAM" id="MobiDB-lite"/>
    </source>
</evidence>
<evidence type="ECO:0000313" key="2">
    <source>
        <dbReference type="EMBL" id="RIJ46923.1"/>
    </source>
</evidence>
<evidence type="ECO:0000313" key="3">
    <source>
        <dbReference type="Proteomes" id="UP000266484"/>
    </source>
</evidence>
<name>A0A399SYR3_9MICO</name>
<sequence>MAVTGRPARRRPSLGRIIPGVGVTAVVAFLVIDLILVSAAVTRTEGGSADQGTAAPAPSASSTDAAAEPTP</sequence>
<dbReference type="AlphaFoldDB" id="A0A399SYR3"/>
<dbReference type="Proteomes" id="UP000266484">
    <property type="component" value="Unassembled WGS sequence"/>
</dbReference>
<accession>A0A399SYR3</accession>
<keyword evidence="3" id="KW-1185">Reference proteome</keyword>
<reference evidence="2 3" key="1">
    <citation type="submission" date="2018-08" db="EMBL/GenBank/DDBJ databases">
        <title>Genome Sequence of Clavibacter michiganensis Subspecies type strains, and the Atypical Peach-Colored Strains Isolated from Tomato.</title>
        <authorList>
            <person name="Osdaghi E."/>
            <person name="Portier P."/>
            <person name="Briand M."/>
            <person name="Jacques M.-A."/>
        </authorList>
    </citation>
    <scope>NUCLEOTIDE SEQUENCE [LARGE SCALE GENOMIC DNA]</scope>
    <source>
        <strain evidence="2 3">CFBP 8615</strain>
    </source>
</reference>
<proteinExistence type="predicted"/>
<comment type="caution">
    <text evidence="2">The sequence shown here is derived from an EMBL/GenBank/DDBJ whole genome shotgun (WGS) entry which is preliminary data.</text>
</comment>
<feature type="non-terminal residue" evidence="2">
    <location>
        <position position="71"/>
    </location>
</feature>
<protein>
    <submittedName>
        <fullName evidence="2">Uncharacterized protein</fullName>
    </submittedName>
</protein>
<feature type="region of interest" description="Disordered" evidence="1">
    <location>
        <begin position="45"/>
        <end position="71"/>
    </location>
</feature>